<accession>A0ABS8VIJ3</accession>
<evidence type="ECO:0000313" key="1">
    <source>
        <dbReference type="EMBL" id="MCD9646626.1"/>
    </source>
</evidence>
<comment type="caution">
    <text evidence="1">The sequence shown here is derived from an EMBL/GenBank/DDBJ whole genome shotgun (WGS) entry which is preliminary data.</text>
</comment>
<keyword evidence="2" id="KW-1185">Reference proteome</keyword>
<gene>
    <name evidence="1" type="ORF">HAX54_036627</name>
</gene>
<reference evidence="1 2" key="1">
    <citation type="journal article" date="2021" name="BMC Genomics">
        <title>Datura genome reveals duplications of psychoactive alkaloid biosynthetic genes and high mutation rate following tissue culture.</title>
        <authorList>
            <person name="Rajewski A."/>
            <person name="Carter-House D."/>
            <person name="Stajich J."/>
            <person name="Litt A."/>
        </authorList>
    </citation>
    <scope>NUCLEOTIDE SEQUENCE [LARGE SCALE GENOMIC DNA]</scope>
    <source>
        <strain evidence="1">AR-01</strain>
    </source>
</reference>
<evidence type="ECO:0000313" key="2">
    <source>
        <dbReference type="Proteomes" id="UP000823775"/>
    </source>
</evidence>
<dbReference type="Proteomes" id="UP000823775">
    <property type="component" value="Unassembled WGS sequence"/>
</dbReference>
<proteinExistence type="predicted"/>
<sequence>MTFRWPGYDMGYMPYRHVMMMLPNETKRVTRFTNGLIYPIHLVVAARGGSLRGESCLRVVDAAKDVELIRNYKRAYFKLSPYGLPRGSHVFTPKTTTQPLTRVCTRRSRGGTQTRDWIEW</sequence>
<dbReference type="EMBL" id="JACEIK010004867">
    <property type="protein sequence ID" value="MCD9646626.1"/>
    <property type="molecule type" value="Genomic_DNA"/>
</dbReference>
<organism evidence="1 2">
    <name type="scientific">Datura stramonium</name>
    <name type="common">Jimsonweed</name>
    <name type="synonym">Common thornapple</name>
    <dbReference type="NCBI Taxonomy" id="4076"/>
    <lineage>
        <taxon>Eukaryota</taxon>
        <taxon>Viridiplantae</taxon>
        <taxon>Streptophyta</taxon>
        <taxon>Embryophyta</taxon>
        <taxon>Tracheophyta</taxon>
        <taxon>Spermatophyta</taxon>
        <taxon>Magnoliopsida</taxon>
        <taxon>eudicotyledons</taxon>
        <taxon>Gunneridae</taxon>
        <taxon>Pentapetalae</taxon>
        <taxon>asterids</taxon>
        <taxon>lamiids</taxon>
        <taxon>Solanales</taxon>
        <taxon>Solanaceae</taxon>
        <taxon>Solanoideae</taxon>
        <taxon>Datureae</taxon>
        <taxon>Datura</taxon>
    </lineage>
</organism>
<protein>
    <submittedName>
        <fullName evidence="1">Uncharacterized protein</fullName>
    </submittedName>
</protein>
<name>A0ABS8VIJ3_DATST</name>